<dbReference type="AlphaFoldDB" id="A7EM17"/>
<name>A7EM17_SCLS1</name>
<sequence length="50" mass="5394">MALQVNPTRAFERSLTAAGELWRAETTRFPGFDAGTGNGLLGSRSKRGLQ</sequence>
<evidence type="ECO:0000313" key="2">
    <source>
        <dbReference type="Proteomes" id="UP000001312"/>
    </source>
</evidence>
<dbReference type="InParanoid" id="A7EM17"/>
<evidence type="ECO:0000313" key="1">
    <source>
        <dbReference type="EMBL" id="EDO03883.1"/>
    </source>
</evidence>
<dbReference type="RefSeq" id="XP_001592125.1">
    <property type="nucleotide sequence ID" value="XM_001592075.1"/>
</dbReference>
<reference evidence="2" key="1">
    <citation type="journal article" date="2011" name="PLoS Genet.">
        <title>Genomic analysis of the necrotrophic fungal pathogens Sclerotinia sclerotiorum and Botrytis cinerea.</title>
        <authorList>
            <person name="Amselem J."/>
            <person name="Cuomo C.A."/>
            <person name="van Kan J.A."/>
            <person name="Viaud M."/>
            <person name="Benito E.P."/>
            <person name="Couloux A."/>
            <person name="Coutinho P.M."/>
            <person name="de Vries R.P."/>
            <person name="Dyer P.S."/>
            <person name="Fillinger S."/>
            <person name="Fournier E."/>
            <person name="Gout L."/>
            <person name="Hahn M."/>
            <person name="Kohn L."/>
            <person name="Lapalu N."/>
            <person name="Plummer K.M."/>
            <person name="Pradier J.M."/>
            <person name="Quevillon E."/>
            <person name="Sharon A."/>
            <person name="Simon A."/>
            <person name="ten Have A."/>
            <person name="Tudzynski B."/>
            <person name="Tudzynski P."/>
            <person name="Wincker P."/>
            <person name="Andrew M."/>
            <person name="Anthouard V."/>
            <person name="Beever R.E."/>
            <person name="Beffa R."/>
            <person name="Benoit I."/>
            <person name="Bouzid O."/>
            <person name="Brault B."/>
            <person name="Chen Z."/>
            <person name="Choquer M."/>
            <person name="Collemare J."/>
            <person name="Cotton P."/>
            <person name="Danchin E.G."/>
            <person name="Da Silva C."/>
            <person name="Gautier A."/>
            <person name="Giraud C."/>
            <person name="Giraud T."/>
            <person name="Gonzalez C."/>
            <person name="Grossetete S."/>
            <person name="Guldener U."/>
            <person name="Henrissat B."/>
            <person name="Howlett B.J."/>
            <person name="Kodira C."/>
            <person name="Kretschmer M."/>
            <person name="Lappartient A."/>
            <person name="Leroch M."/>
            <person name="Levis C."/>
            <person name="Mauceli E."/>
            <person name="Neuveglise C."/>
            <person name="Oeser B."/>
            <person name="Pearson M."/>
            <person name="Poulain J."/>
            <person name="Poussereau N."/>
            <person name="Quesneville H."/>
            <person name="Rascle C."/>
            <person name="Schumacher J."/>
            <person name="Segurens B."/>
            <person name="Sexton A."/>
            <person name="Silva E."/>
            <person name="Sirven C."/>
            <person name="Soanes D.M."/>
            <person name="Talbot N.J."/>
            <person name="Templeton M."/>
            <person name="Yandava C."/>
            <person name="Yarden O."/>
            <person name="Zeng Q."/>
            <person name="Rollins J.A."/>
            <person name="Lebrun M.H."/>
            <person name="Dickman M."/>
        </authorList>
    </citation>
    <scope>NUCLEOTIDE SEQUENCE [LARGE SCALE GENOMIC DNA]</scope>
    <source>
        <strain evidence="2">ATCC 18683 / 1980 / Ss-1</strain>
    </source>
</reference>
<dbReference type="EMBL" id="CH476628">
    <property type="protein sequence ID" value="EDO03883.1"/>
    <property type="molecule type" value="Genomic_DNA"/>
</dbReference>
<keyword evidence="2" id="KW-1185">Reference proteome</keyword>
<dbReference type="KEGG" id="ssl:SS1G_06364"/>
<proteinExistence type="predicted"/>
<gene>
    <name evidence="1" type="ORF">SS1G_06364</name>
</gene>
<accession>A7EM17</accession>
<dbReference type="Proteomes" id="UP000001312">
    <property type="component" value="Unassembled WGS sequence"/>
</dbReference>
<dbReference type="GeneID" id="5488444"/>
<organism evidence="1 2">
    <name type="scientific">Sclerotinia sclerotiorum (strain ATCC 18683 / 1980 / Ss-1)</name>
    <name type="common">White mold</name>
    <name type="synonym">Whetzelinia sclerotiorum</name>
    <dbReference type="NCBI Taxonomy" id="665079"/>
    <lineage>
        <taxon>Eukaryota</taxon>
        <taxon>Fungi</taxon>
        <taxon>Dikarya</taxon>
        <taxon>Ascomycota</taxon>
        <taxon>Pezizomycotina</taxon>
        <taxon>Leotiomycetes</taxon>
        <taxon>Helotiales</taxon>
        <taxon>Sclerotiniaceae</taxon>
        <taxon>Sclerotinia</taxon>
    </lineage>
</organism>
<protein>
    <submittedName>
        <fullName evidence="1">Uncharacterized protein</fullName>
    </submittedName>
</protein>